<evidence type="ECO:0000313" key="1">
    <source>
        <dbReference type="EMBL" id="CAG8780206.1"/>
    </source>
</evidence>
<sequence length="306" mass="35560">DAKKTSTYLRHVIADVPTRWNSSYLAWCRLLELEKYILLLEIELAKDTNPDSNKDAKYLTKIMLTKDEWELLRNLIPILGPFEEATKYLGGSKYVTYSTMNPIMIHIINMLKPVLISPEEINVESIKDIFVELEIYDDDSDTSKKIDLNRPTQTLGVLEKVKETLYRAMRFYWKKDNIESYLPSILDPRVKKFDFAPDKIKQVQDLLRTRYQNARDNTTTSTPTVNILSFHNTTVSPFYKPTLLNIFNNTSPLNSQSELEEYLAVPQIPFGSDPFTWWKINKERFPVISRLARIYLSVSATSTPSE</sequence>
<feature type="non-terminal residue" evidence="1">
    <location>
        <position position="306"/>
    </location>
</feature>
<feature type="non-terminal residue" evidence="1">
    <location>
        <position position="1"/>
    </location>
</feature>
<reference evidence="1" key="1">
    <citation type="submission" date="2021-06" db="EMBL/GenBank/DDBJ databases">
        <authorList>
            <person name="Kallberg Y."/>
            <person name="Tangrot J."/>
            <person name="Rosling A."/>
        </authorList>
    </citation>
    <scope>NUCLEOTIDE SEQUENCE</scope>
    <source>
        <strain evidence="1">MA461A</strain>
    </source>
</reference>
<keyword evidence="2" id="KW-1185">Reference proteome</keyword>
<name>A0ACA9R7V4_9GLOM</name>
<gene>
    <name evidence="1" type="ORF">RPERSI_LOCUS17464</name>
</gene>
<dbReference type="Proteomes" id="UP000789920">
    <property type="component" value="Unassembled WGS sequence"/>
</dbReference>
<comment type="caution">
    <text evidence="1">The sequence shown here is derived from an EMBL/GenBank/DDBJ whole genome shotgun (WGS) entry which is preliminary data.</text>
</comment>
<evidence type="ECO:0000313" key="2">
    <source>
        <dbReference type="Proteomes" id="UP000789920"/>
    </source>
</evidence>
<proteinExistence type="predicted"/>
<organism evidence="1 2">
    <name type="scientific">Racocetra persica</name>
    <dbReference type="NCBI Taxonomy" id="160502"/>
    <lineage>
        <taxon>Eukaryota</taxon>
        <taxon>Fungi</taxon>
        <taxon>Fungi incertae sedis</taxon>
        <taxon>Mucoromycota</taxon>
        <taxon>Glomeromycotina</taxon>
        <taxon>Glomeromycetes</taxon>
        <taxon>Diversisporales</taxon>
        <taxon>Gigasporaceae</taxon>
        <taxon>Racocetra</taxon>
    </lineage>
</organism>
<dbReference type="EMBL" id="CAJVQC010044769">
    <property type="protein sequence ID" value="CAG8780206.1"/>
    <property type="molecule type" value="Genomic_DNA"/>
</dbReference>
<protein>
    <submittedName>
        <fullName evidence="1">28544_t:CDS:1</fullName>
    </submittedName>
</protein>
<accession>A0ACA9R7V4</accession>